<dbReference type="InterPro" id="IPR009081">
    <property type="entry name" value="PP-bd_ACP"/>
</dbReference>
<dbReference type="PANTHER" id="PTHR45527:SF1">
    <property type="entry name" value="FATTY ACID SYNTHASE"/>
    <property type="match status" value="1"/>
</dbReference>
<reference evidence="5 6" key="1">
    <citation type="submission" date="2024-01" db="EMBL/GenBank/DDBJ databases">
        <title>Complete genome of Cladobotryum mycophilum ATHUM6906.</title>
        <authorList>
            <person name="Christinaki A.C."/>
            <person name="Myridakis A.I."/>
            <person name="Kouvelis V.N."/>
        </authorList>
    </citation>
    <scope>NUCLEOTIDE SEQUENCE [LARGE SCALE GENOMIC DNA]</scope>
    <source>
        <strain evidence="5 6">ATHUM6906</strain>
    </source>
</reference>
<dbReference type="InterPro" id="IPR001242">
    <property type="entry name" value="Condensation_dom"/>
</dbReference>
<feature type="domain" description="Carrier" evidence="4">
    <location>
        <begin position="2898"/>
        <end position="2974"/>
    </location>
</feature>
<feature type="domain" description="Carrier" evidence="4">
    <location>
        <begin position="1826"/>
        <end position="1902"/>
    </location>
</feature>
<comment type="caution">
    <text evidence="5">The sequence shown here is derived from an EMBL/GenBank/DDBJ whole genome shotgun (WGS) entry which is preliminary data.</text>
</comment>
<dbReference type="Pfam" id="PF00668">
    <property type="entry name" value="Condensation"/>
    <property type="match status" value="5"/>
</dbReference>
<dbReference type="Gene3D" id="3.40.50.980">
    <property type="match status" value="2"/>
</dbReference>
<keyword evidence="1" id="KW-0596">Phosphopantetheine</keyword>
<evidence type="ECO:0000259" key="4">
    <source>
        <dbReference type="PROSITE" id="PS50075"/>
    </source>
</evidence>
<dbReference type="Gene3D" id="3.30.559.10">
    <property type="entry name" value="Chloramphenicol acetyltransferase-like domain"/>
    <property type="match status" value="4"/>
</dbReference>
<dbReference type="InterPro" id="IPR000873">
    <property type="entry name" value="AMP-dep_synth/lig_dom"/>
</dbReference>
<dbReference type="Proteomes" id="UP001338125">
    <property type="component" value="Unassembled WGS sequence"/>
</dbReference>
<dbReference type="InterPro" id="IPR045851">
    <property type="entry name" value="AMP-bd_C_sf"/>
</dbReference>
<dbReference type="NCBIfam" id="NF003417">
    <property type="entry name" value="PRK04813.1"/>
    <property type="match status" value="4"/>
</dbReference>
<dbReference type="CDD" id="cd05918">
    <property type="entry name" value="A_NRPS_SidN3_like"/>
    <property type="match status" value="4"/>
</dbReference>
<name>A0ABR0SVY9_9HYPO</name>
<dbReference type="InterPro" id="IPR036736">
    <property type="entry name" value="ACP-like_sf"/>
</dbReference>
<evidence type="ECO:0000313" key="6">
    <source>
        <dbReference type="Proteomes" id="UP001338125"/>
    </source>
</evidence>
<evidence type="ECO:0000313" key="5">
    <source>
        <dbReference type="EMBL" id="KAK5995925.1"/>
    </source>
</evidence>
<feature type="domain" description="Carrier" evidence="4">
    <location>
        <begin position="755"/>
        <end position="830"/>
    </location>
</feature>
<accession>A0ABR0SVY9</accession>
<dbReference type="SMART" id="SM01294">
    <property type="entry name" value="PKS_PP_betabranch"/>
    <property type="match status" value="1"/>
</dbReference>
<dbReference type="InterPro" id="IPR042099">
    <property type="entry name" value="ANL_N_sf"/>
</dbReference>
<dbReference type="NCBIfam" id="TIGR01733">
    <property type="entry name" value="AA-adenyl-dom"/>
    <property type="match status" value="4"/>
</dbReference>
<dbReference type="PROSITE" id="PS00012">
    <property type="entry name" value="PHOSPHOPANTETHEINE"/>
    <property type="match status" value="2"/>
</dbReference>
<keyword evidence="2" id="KW-0597">Phosphoprotein</keyword>
<keyword evidence="6" id="KW-1185">Reference proteome</keyword>
<organism evidence="5 6">
    <name type="scientific">Cladobotryum mycophilum</name>
    <dbReference type="NCBI Taxonomy" id="491253"/>
    <lineage>
        <taxon>Eukaryota</taxon>
        <taxon>Fungi</taxon>
        <taxon>Dikarya</taxon>
        <taxon>Ascomycota</taxon>
        <taxon>Pezizomycotina</taxon>
        <taxon>Sordariomycetes</taxon>
        <taxon>Hypocreomycetidae</taxon>
        <taxon>Hypocreales</taxon>
        <taxon>Hypocreaceae</taxon>
        <taxon>Cladobotryum</taxon>
    </lineage>
</organism>
<dbReference type="SMART" id="SM00823">
    <property type="entry name" value="PKS_PP"/>
    <property type="match status" value="3"/>
</dbReference>
<dbReference type="PROSITE" id="PS00455">
    <property type="entry name" value="AMP_BINDING"/>
    <property type="match status" value="2"/>
</dbReference>
<dbReference type="InterPro" id="IPR020845">
    <property type="entry name" value="AMP-binding_CS"/>
</dbReference>
<evidence type="ECO:0000256" key="3">
    <source>
        <dbReference type="ARBA" id="ARBA00022598"/>
    </source>
</evidence>
<dbReference type="Gene3D" id="1.10.1200.10">
    <property type="entry name" value="ACP-like"/>
    <property type="match status" value="4"/>
</dbReference>
<dbReference type="PROSITE" id="PS50075">
    <property type="entry name" value="CARRIER"/>
    <property type="match status" value="4"/>
</dbReference>
<evidence type="ECO:0000256" key="2">
    <source>
        <dbReference type="ARBA" id="ARBA00022553"/>
    </source>
</evidence>
<dbReference type="SUPFAM" id="SSF47336">
    <property type="entry name" value="ACP-like"/>
    <property type="match status" value="4"/>
</dbReference>
<dbReference type="Gene3D" id="3.30.559.30">
    <property type="entry name" value="Nonribosomal peptide synthetase, condensation domain"/>
    <property type="match status" value="4"/>
</dbReference>
<protein>
    <submittedName>
        <fullName evidence="5">Nonribosomal peptide synthetase GRA1</fullName>
    </submittedName>
</protein>
<dbReference type="PANTHER" id="PTHR45527">
    <property type="entry name" value="NONRIBOSOMAL PEPTIDE SYNTHETASE"/>
    <property type="match status" value="1"/>
</dbReference>
<dbReference type="InterPro" id="IPR020806">
    <property type="entry name" value="PKS_PP-bd"/>
</dbReference>
<feature type="domain" description="Carrier" evidence="4">
    <location>
        <begin position="3957"/>
        <end position="4033"/>
    </location>
</feature>
<gene>
    <name evidence="5" type="ORF">PT974_04344</name>
</gene>
<dbReference type="InterPro" id="IPR010071">
    <property type="entry name" value="AA_adenyl_dom"/>
</dbReference>
<evidence type="ECO:0000256" key="1">
    <source>
        <dbReference type="ARBA" id="ARBA00022450"/>
    </source>
</evidence>
<dbReference type="SUPFAM" id="SSF52777">
    <property type="entry name" value="CoA-dependent acyltransferases"/>
    <property type="match status" value="8"/>
</dbReference>
<dbReference type="InterPro" id="IPR023213">
    <property type="entry name" value="CAT-like_dom_sf"/>
</dbReference>
<dbReference type="EMBL" id="JAVFKD010000004">
    <property type="protein sequence ID" value="KAK5995925.1"/>
    <property type="molecule type" value="Genomic_DNA"/>
</dbReference>
<dbReference type="CDD" id="cd19542">
    <property type="entry name" value="CT_NRPS-like"/>
    <property type="match status" value="1"/>
</dbReference>
<dbReference type="CDD" id="cd19545">
    <property type="entry name" value="FUM14_C_NRPS-like"/>
    <property type="match status" value="3"/>
</dbReference>
<dbReference type="Pfam" id="PF00501">
    <property type="entry name" value="AMP-binding"/>
    <property type="match status" value="4"/>
</dbReference>
<keyword evidence="3" id="KW-0436">Ligase</keyword>
<sequence>MSTTIQDQWKPIGDESCLFPVLNTCFQGEDVYTSITPSLEAPNTPVTFCHSHGIEPSRLLQLAWCVVLRLYAGSDRPFFSYYDQTTESTCTLELAEDQDIVYLLKSLVCWDEKALAEKPRLNTAIRWNSNTELPRQFDISVEAQGSATAWTVSLQYKTSVLSTEQATLVADLFQHVTNELVLKDRLSSVELCPGSTIEQLSQWNSYLPEEIHSCIHELVLEHCRNRPEAQAVCAWDGDFTYQDIDRLSTILAKHLQQRGLRPEKFIGIYFEKSKWMVIALLAVIRAGGAFILLDPSHPPARLKEICSRMETLLVLSSRHLAVDAAADLELDVIPVDEEQLEPFSTTDLAHSNALEDGVVQPNNALFAVFTSGSTGTPKGITINHISFCSGQKKLAETMGINSSSRVLQFAAFAFDLSIQELLTTLLAGGTVCILSESARRSNISMAISDMRVNLLSLTPTVARLLDPSDIPSVTTVQLVGEPVLPTDVENWASHVRLFNGYGPAECCMCATVRLIPNNDRHPAVIGSGNGSLCWVTDPLDPQKLAPIGAIGELLIEGPIVGRGYVKDAEKTVASFIFSPRWRVAFAGNPNARMYRTGDLVQYVSNGELRYVGRRDAQTKLRGQRLELNEIEHHLRQVFPVDVQAVADIVVPANSNNQPILVGFILLTSSDEESNASENDILASPCDAFRTMAQTATSALVDRLPRFMVPSVVVQLSAIPRTASGKTDRAKLRKCASVLTRQELERFSNSQSVKQLPVTPAEHLLCKLITEVLQVTDFGMNDDFFKLGGDSVLVMELNRKARQDHRVHLPGDAIFKSPVLSDVALAISKSQIITDVAPFSLLGSDEAKDDMIEVVLKSCHLSCADDVEDIYPCTPLQEGIMALSLVNPLSDYTTRSVFRLPRVIGLNRLTEAWNTVIRSNPVLRTRIVQTKSGHMLQVVVKGDLAWHAAKSLDECVREDEQSPFQLGDPLLRLAVVQSSEGNFLSLKVHHTLYDGWSFPRTLAQVEASYYGDKPQSQPFNTFVSYLVQQDVSKMEDFWRKELDDFSAPLFPNTPSGDYNYRPTEIQSMKRSLPIRAARDLGFTLATVVKLSWAMTTSQYSGSDDVVFGTTLAGRNVPVPGIDLVLGPTITTVPLRIKLQRTMSVRDMLELVHEQSIRVMDFEQAGLQRIATTGSGAAAACRFQCLLIVQPVEDEDASTIFTQSVKKYSAENADSYILTLETHIGRDGTLQLHATYDAHIIPESLMSGILSQFHHNLSEVVDGLDKELGQLNGLNPTDLQTIYTWNYNLPEAVNCCIHDMVTRQFYTDPQKTAVAAWDGNLTYEELVFHANNLAAKLQGLGVVPGDYIMIYIGKSLWVVVAMMAVLRAGGAFVLIDPVQPLERLQKICEDTDAKMVIATEQHLANATALGLRVVKLGRTEDCASEHQLVEPAVTPGHTAYSVFTSGSTGRPKGVIIQHHAFVTSALGSSARQLMNRDSRILQFASFTFDASISEILYTLIIGATVCIPSESDCKNALEKVINDFGITWTTLTPSVARTLTPSKLTTLRTISLGGEAMTKMDLEMWAHQVQLVNGYGPAECSVDTSTQSSVLPTSDPSNIGRPASAVSWIVDPSNPQILKPIGATGELVVEGPILAKGYLKDPVKTAAAFIEYPDWLRQLRHGKSGRLYRTGDLAIYSPQGDGSVLYRGRKDNQVKLRGQRIELGEVEHNLRECLSDAKELFVEIVRPADKGAEPALAAFIFLVGSEMTNSDDVLASVSPSFRSKIEVAEKLLQSKVPNYMIPALFLPLTRVPIAPTGKVNRRLLRETASGLTRKELRAYSTMDSFRRPPSTAKEFIMQRTVAQVLNQPLEDVGMEDNFFQLGGDSITAMRVVSCIKESGFVLTVADVFSYPRLADLALALQEDENLETNELLPFSLVKEEDRSDIIRFASDNCGVDMDAVEDVYPCTPMQEALFALTMKQQGAYIARVDFDLPQDIDMSRLESAWQAVFDANTIMRTRFIPPYSYGGASLQVVIREKLSWMTDSDHFPIEYGMPLHKIGVSQSEDRYQLHLWLHHGLYDGMSLPSILEQAEAAYNGQELRLKPFNIFARYTTNLDMDASRDFWRNEFKDLDATMFPPVRSKDVSGQRISIAHNVPIQNPATRVFTLPAVIHLSCAVVLGHYTQSQDVVYGLTLAGRTAPIRGIENLVGPTITTIPFRVQLSAAQPVTEALSEIQSHLIRVMPHEQFGLQNMRPISAEAASASDFHCHLVIQPADTVEESDLFKEVQPDDDVYSQFSSAPLALIFTVSADKQSIQLVVNFDSSYLEVEEVSNLAHQLDHVIQQVLQDSNTLLQDIEVVSPRDLSRLIDFNATVPESHDRLLHELVFDQCFANPTRQAISSWDGSFTYKQLYDSTSRLAQHFTASGVGSHAPTMLCMEKSKWTAVAMLAILQTGSTCIPIDSSNPPGRIQEVIEQTGAKFIIASPKTKSLVDAAGSDTSIVTVSAILVDKLAPSPPQTPLRTSPGDPAFVLFTSGSTGKPKGMVLEHRSIATALRDLRGPFKLDQDSRVLHFASYSFDLGFYEILASFTVGGCLCIPSDYDRASNLDGYIEAQQVNWAFLIPSATHIINPKNVPSLKTLIMGGEKMKQGDADRWADNKDLTLMDGYGPAECSIVCCTGGISPTKWDLGTIGYAVNGVVWIANPSNPAQLSAWGAIGELFVEGPNVAREYINDPEKTAASFITSPPWLTKIRGHDKSRLYRSGDLVQYTSDGQIRIIGRKDRQVKLNGQRLEPGEIETRLKSHFPSQATIVVDIVTSQAPGARPRLVAFICLGTQDTIEERDTEKESVFASSSDEFKTLCHATRSKLQESLPRYMIPATFVQLNFVPQTSSGKLNRRLMTDLASSLMAEESSRSLDSASERIAPVTEKEQTMVELWADLLGTTADKISTADNFFNLGGDSILSMRLVASARQKGLVLTVSIIFSHPQLSDMAIAAQGQDSAEVVKMETQPFEMINADQLPLLLDIAADICSVAEDDVEDIYPCTPLQEGLISQSLRSPGAFVAHFRYKLPSDVNISLFKEAWRAVIRANPALRTRFIQDESLYQVVLRGDVPWTMVDADSLDKFDSLIPKKEMVLGEPLLQLMLNQPSDGSAPTEFLLINHHSIYDGWSMGLVLEQVQQAYEQQPIVSRPFNRFIDYVVNSDQNAAREYWLQRLDGVSGLAFPQLPSKDHRPYTDSVVKQEFAWAQVVSQFSDSNDVVFGMVLSGRSANVPDIESIVGPAITTVPFRFNLQKGESVISELRRFQDVVATMSPFEQVGLQNIRRLSGDADAACQFQNLLLIQSSKGDDSDQTLMTPMSDASKAGDFSAYALEITCEVSEDNVLITFDFDGQVLDPRQAARIMSQFSHVVQQIQSNLEVKSSELDLIAPSMWEEMKQWNSGISKPMNQCVHTGIKEHCLNTPDAQAVCAWDGDFTYKDLDVLSSRLAVHLQSLGAGPEVFVPILSEKSKWVAIAILGVIKAGGAFHLIDPAIPLQRMQTICDTIEAKLIISSTSCAAVASELAPAVVVVSNDQSFLETEEHADIVDNVNPQNSLYIIFTSGTTGKPKGIVIEHSPMYTSCMAQLEGLRVNSKSRALQFASHMFDVSVCDYLWILLAGGCVCIASQEELRDNLAGAINSVRANRVDLTPSIARVLRPDDVPSIEVAVLSGEAMSQRDVQLWAEKVQLVNVYGPSECSIGCVLAPVCPGSDPLIIGKTVGPAAWIVDKEDHSILSPIGAVGELLIEGETLARGYLKDPVKTAASFIETSPVWLKELRPNARLYKTGDLVHYTADGLIRYMGRKDTQVKIRGQRVELGEIEHQIRQSSPSVRDAVAEVIRPAHRESSQVLVAFICDQTLAEAKVVGDDARSLLLPSSSKHRDGAQRITTVLQDRLPVYMVPGVFIPISFIPVTSNGKADRRLLRQLAEALTRKETESYQYMQANRRPPSTIAEETLQMVVSEILHLELQDIGMEDDFFKLGGDSIIAIRLVERARAHGFTFRVTSVFQNPTLSALAMFTSDSDDSAESSSLGDTDSSHSFDIYDKELIIKKLASQDSHPYGENNILDILPMTQAAERYLSLTPEYWSLNFDGPVDHERIQAACTALVHRHGVLRTVFVQSEDRYLQAELDQIDTSIDYRTTSSDIASFIEEYRCSDTIAVPTLDVPITQFMLVQNTENNHSALVIRLSHTQFDGYCLPILWNDLKQVYDGHSLSDAPLYSSHMRIWEQSRTEAAFAFWREALDGSSVSSIDNTTFGDANVASDSNLISSTRSVSLQSGIPHNFTTATIVKAAWSIVLAKLTGQDNAVFAQVSNGRNHGSPAAQDVVGICLNFIPVRAKLSPDWTIFDLLQYLQRQHHESLDHELIDFRDIVQNSTSWSKGTLPQSVLLHQNIEPDEPMSLGETAAEVACSYDWPHPPDDILIESMPLENGELQLTIDTRSDVLSQRNADNVVDNLCRLITMILKAGEDTGERLEGLFAAVEV</sequence>
<proteinExistence type="predicted"/>
<dbReference type="Gene3D" id="2.30.38.10">
    <property type="entry name" value="Luciferase, Domain 3"/>
    <property type="match status" value="1"/>
</dbReference>
<dbReference type="Gene3D" id="3.40.50.12780">
    <property type="entry name" value="N-terminal domain of ligase-like"/>
    <property type="match status" value="3"/>
</dbReference>
<dbReference type="Pfam" id="PF00550">
    <property type="entry name" value="PP-binding"/>
    <property type="match status" value="4"/>
</dbReference>
<dbReference type="InterPro" id="IPR006162">
    <property type="entry name" value="Ppantetheine_attach_site"/>
</dbReference>
<dbReference type="SUPFAM" id="SSF56801">
    <property type="entry name" value="Acetyl-CoA synthetase-like"/>
    <property type="match status" value="4"/>
</dbReference>
<dbReference type="Gene3D" id="3.30.300.30">
    <property type="match status" value="4"/>
</dbReference>